<proteinExistence type="predicted"/>
<dbReference type="PROSITE" id="PS51371">
    <property type="entry name" value="CBS"/>
    <property type="match status" value="2"/>
</dbReference>
<evidence type="ECO:0000256" key="6">
    <source>
        <dbReference type="ARBA" id="ARBA00023136"/>
    </source>
</evidence>
<evidence type="ECO:0000256" key="7">
    <source>
        <dbReference type="PROSITE-ProRule" id="PRU00703"/>
    </source>
</evidence>
<dbReference type="Gene3D" id="3.30.465.10">
    <property type="match status" value="1"/>
</dbReference>
<feature type="domain" description="CBS" evidence="12">
    <location>
        <begin position="378"/>
        <end position="437"/>
    </location>
</feature>
<feature type="transmembrane region" description="Helical" evidence="10">
    <location>
        <begin position="293"/>
        <end position="313"/>
    </location>
</feature>
<name>A0A7S3ZC95_9EUKA</name>
<comment type="subcellular location">
    <subcellularLocation>
        <location evidence="1">Membrane</location>
        <topology evidence="1">Multi-pass membrane protein</topology>
    </subcellularLocation>
</comment>
<feature type="region of interest" description="Disordered" evidence="9">
    <location>
        <begin position="63"/>
        <end position="83"/>
    </location>
</feature>
<feature type="region of interest" description="Disordered" evidence="9">
    <location>
        <begin position="722"/>
        <end position="785"/>
    </location>
</feature>
<evidence type="ECO:0000256" key="10">
    <source>
        <dbReference type="SAM" id="Phobius"/>
    </source>
</evidence>
<dbReference type="FunFam" id="3.10.580.10:FF:000002">
    <property type="entry name" value="Magnesium/cobalt efflux protein CorC"/>
    <property type="match status" value="1"/>
</dbReference>
<evidence type="ECO:0000259" key="12">
    <source>
        <dbReference type="PROSITE" id="PS51371"/>
    </source>
</evidence>
<evidence type="ECO:0000256" key="8">
    <source>
        <dbReference type="PROSITE-ProRule" id="PRU01193"/>
    </source>
</evidence>
<dbReference type="SMART" id="SM01091">
    <property type="entry name" value="CorC_HlyC"/>
    <property type="match status" value="1"/>
</dbReference>
<evidence type="ECO:0000256" key="2">
    <source>
        <dbReference type="ARBA" id="ARBA00022692"/>
    </source>
</evidence>
<keyword evidence="11" id="KW-0732">Signal</keyword>
<dbReference type="PROSITE" id="PS51846">
    <property type="entry name" value="CNNM"/>
    <property type="match status" value="1"/>
</dbReference>
<evidence type="ECO:0000256" key="9">
    <source>
        <dbReference type="SAM" id="MobiDB-lite"/>
    </source>
</evidence>
<sequence>MAPTSSCGLLKSRLAVLGLLVVQADATLAVATIPQPTQGGAIQAKPSWGASPHQRLSAGGYRRVASSPHTNPPVAETAAGAPPRRRWSRLARRAVTIAAAPLVATGRAVAEATAPVRAMVDPVDVMPTDIVSSAASSALAVAGAGAEAAAEVVGSSALQEAFDQAARFIAASRDVGITIIPVVGLLLAACFFSLSETAITALWPWKIKEMAMKEGGGERSALSALRRDITRFLTTILLGSTLANIAVAALIAELTMQVLGPAGAGISTFLSTVLLVLFCEITPKAIAVQHPQAVLRMVAPPLQFIAIVLYPLGQFFTKVCNALLALIGIRGAKAPAVTEGELRMVLEGAEDSGQVTDREADMVENVLQLGDTTVESVMTPLVDVVAIDQNATLFEMVELWKKHQYSRLPVYSERVDNLVGVAFTKDLLNFAEKPNPILEKLRVRHIMVQPPFFVPESMITRKLLQEFQTRKFHMAVVVNEYGGVAGVVTLEDVLEEIVGEIFDETDIARPLESGGVVRWGEGIWYAKGESPIDAVEDAIGATIPRGSHETIAGFVTGRFGRIPKVGENFEAVLWPIDDDEDESGWVLDETPKRYLFKVVSTNERQVIEVRVDLLSGDILGASKNKSTDTDAILTQTGALGSGTGIDEDGAGSAQDTTPRLTIESLGSPADPNNNNNTAFSNRNDDAASPASSSPGASKPSRSGAPFAAAATAGASLAPAFDGKKEASAGGEQALVDARAGGSGERRAEEEEEEDPDDAAWRRMNTWRGNGSQRGGKGPRRKFSLE</sequence>
<dbReference type="InterPro" id="IPR002550">
    <property type="entry name" value="CNNM"/>
</dbReference>
<keyword evidence="5 7" id="KW-0129">CBS domain</keyword>
<protein>
    <recommendedName>
        <fullName evidence="15">CNNM transmembrane domain-containing protein</fullName>
    </recommendedName>
</protein>
<feature type="transmembrane region" description="Helical" evidence="10">
    <location>
        <begin position="179"/>
        <end position="203"/>
    </location>
</feature>
<dbReference type="PANTHER" id="PTHR22777">
    <property type="entry name" value="HEMOLYSIN-RELATED"/>
    <property type="match status" value="1"/>
</dbReference>
<feature type="compositionally biased region" description="Low complexity" evidence="9">
    <location>
        <begin position="672"/>
        <end position="704"/>
    </location>
</feature>
<dbReference type="AlphaFoldDB" id="A0A7S3ZC95"/>
<feature type="signal peptide" evidence="11">
    <location>
        <begin position="1"/>
        <end position="29"/>
    </location>
</feature>
<keyword evidence="4 8" id="KW-1133">Transmembrane helix</keyword>
<evidence type="ECO:0000256" key="1">
    <source>
        <dbReference type="ARBA" id="ARBA00004141"/>
    </source>
</evidence>
<accession>A0A7S3ZC95</accession>
<evidence type="ECO:0000256" key="4">
    <source>
        <dbReference type="ARBA" id="ARBA00022989"/>
    </source>
</evidence>
<keyword evidence="2 8" id="KW-0812">Transmembrane</keyword>
<feature type="compositionally biased region" description="Basic residues" evidence="9">
    <location>
        <begin position="776"/>
        <end position="785"/>
    </location>
</feature>
<dbReference type="InterPro" id="IPR000644">
    <property type="entry name" value="CBS_dom"/>
</dbReference>
<dbReference type="SUPFAM" id="SSF56176">
    <property type="entry name" value="FAD-binding/transporter-associated domain-like"/>
    <property type="match status" value="1"/>
</dbReference>
<dbReference type="GO" id="GO:0016020">
    <property type="term" value="C:membrane"/>
    <property type="evidence" value="ECO:0007669"/>
    <property type="project" value="UniProtKB-SubCell"/>
</dbReference>
<dbReference type="Gene3D" id="3.10.580.10">
    <property type="entry name" value="CBS-domain"/>
    <property type="match status" value="1"/>
</dbReference>
<dbReference type="InterPro" id="IPR016169">
    <property type="entry name" value="FAD-bd_PCMH_sub2"/>
</dbReference>
<dbReference type="EMBL" id="HBIV01043794">
    <property type="protein sequence ID" value="CAE0678963.1"/>
    <property type="molecule type" value="Transcribed_RNA"/>
</dbReference>
<dbReference type="InterPro" id="IPR036318">
    <property type="entry name" value="FAD-bd_PCMH-like_sf"/>
</dbReference>
<dbReference type="Pfam" id="PF01595">
    <property type="entry name" value="CNNM"/>
    <property type="match status" value="1"/>
</dbReference>
<evidence type="ECO:0000313" key="14">
    <source>
        <dbReference type="EMBL" id="CAE0678963.1"/>
    </source>
</evidence>
<evidence type="ECO:0008006" key="15">
    <source>
        <dbReference type="Google" id="ProtNLM"/>
    </source>
</evidence>
<dbReference type="SUPFAM" id="SSF54631">
    <property type="entry name" value="CBS-domain pair"/>
    <property type="match status" value="1"/>
</dbReference>
<dbReference type="SMART" id="SM00116">
    <property type="entry name" value="CBS"/>
    <property type="match status" value="2"/>
</dbReference>
<organism evidence="14">
    <name type="scientific">Lotharella globosa</name>
    <dbReference type="NCBI Taxonomy" id="91324"/>
    <lineage>
        <taxon>Eukaryota</taxon>
        <taxon>Sar</taxon>
        <taxon>Rhizaria</taxon>
        <taxon>Cercozoa</taxon>
        <taxon>Chlorarachniophyceae</taxon>
        <taxon>Lotharella</taxon>
    </lineage>
</organism>
<keyword evidence="6 8" id="KW-0472">Membrane</keyword>
<keyword evidence="3" id="KW-0677">Repeat</keyword>
<evidence type="ECO:0000256" key="11">
    <source>
        <dbReference type="SAM" id="SignalP"/>
    </source>
</evidence>
<dbReference type="CDD" id="cd04590">
    <property type="entry name" value="CBS_pair_CorC_HlyC_assoc"/>
    <property type="match status" value="1"/>
</dbReference>
<dbReference type="InterPro" id="IPR044751">
    <property type="entry name" value="Ion_transp-like_CBS"/>
</dbReference>
<feature type="chain" id="PRO_5031170551" description="CNNM transmembrane domain-containing protein" evidence="11">
    <location>
        <begin position="30"/>
        <end position="785"/>
    </location>
</feature>
<feature type="domain" description="CBS" evidence="12">
    <location>
        <begin position="447"/>
        <end position="504"/>
    </location>
</feature>
<dbReference type="InterPro" id="IPR046342">
    <property type="entry name" value="CBS_dom_sf"/>
</dbReference>
<dbReference type="GO" id="GO:0050660">
    <property type="term" value="F:flavin adenine dinucleotide binding"/>
    <property type="evidence" value="ECO:0007669"/>
    <property type="project" value="InterPro"/>
</dbReference>
<evidence type="ECO:0000259" key="13">
    <source>
        <dbReference type="PROSITE" id="PS51846"/>
    </source>
</evidence>
<gene>
    <name evidence="14" type="ORF">LGLO00237_LOCUS30745</name>
</gene>
<dbReference type="Pfam" id="PF00571">
    <property type="entry name" value="CBS"/>
    <property type="match status" value="2"/>
</dbReference>
<feature type="region of interest" description="Disordered" evidence="9">
    <location>
        <begin position="661"/>
        <end position="704"/>
    </location>
</feature>
<feature type="transmembrane region" description="Helical" evidence="10">
    <location>
        <begin position="232"/>
        <end position="252"/>
    </location>
</feature>
<evidence type="ECO:0000256" key="5">
    <source>
        <dbReference type="ARBA" id="ARBA00023122"/>
    </source>
</evidence>
<dbReference type="PANTHER" id="PTHR22777:SF17">
    <property type="entry name" value="UPF0053 PROTEIN SLL0260"/>
    <property type="match status" value="1"/>
</dbReference>
<feature type="domain" description="CNNM transmembrane" evidence="13">
    <location>
        <begin position="171"/>
        <end position="359"/>
    </location>
</feature>
<evidence type="ECO:0000256" key="3">
    <source>
        <dbReference type="ARBA" id="ARBA00022737"/>
    </source>
</evidence>
<reference evidence="14" key="1">
    <citation type="submission" date="2021-01" db="EMBL/GenBank/DDBJ databases">
        <authorList>
            <person name="Corre E."/>
            <person name="Pelletier E."/>
            <person name="Niang G."/>
            <person name="Scheremetjew M."/>
            <person name="Finn R."/>
            <person name="Kale V."/>
            <person name="Holt S."/>
            <person name="Cochrane G."/>
            <person name="Meng A."/>
            <person name="Brown T."/>
            <person name="Cohen L."/>
        </authorList>
    </citation>
    <scope>NUCLEOTIDE SEQUENCE</scope>
    <source>
        <strain evidence="14">CCCM811</strain>
    </source>
</reference>
<feature type="transmembrane region" description="Helical" evidence="10">
    <location>
        <begin position="258"/>
        <end position="281"/>
    </location>
</feature>
<dbReference type="InterPro" id="IPR005170">
    <property type="entry name" value="Transptr-assoc_dom"/>
</dbReference>
<dbReference type="Pfam" id="PF03471">
    <property type="entry name" value="CorC_HlyC"/>
    <property type="match status" value="1"/>
</dbReference>